<sequence>MLVRETHGLPRIIVSDRDVKFLSHFWKTFSNKLGPKILFSIIVHLQIDGQTAVMNRILATLLLVYSFNPLTPLDILTLPTNEHANLDGKQKANFVRELHAKVQANIEKRNEQYARKANKGHVKVTFESGDWVWVHMQKKTSEDFDSRINPFEEGGNDRDPNNKAKEDLLHDIEGPMTRSKTKMMNQSLQGLILEIKKSSEQSELEAAPKWVILLQVDDDWSPT</sequence>
<gene>
    <name evidence="2" type="ORF">CR513_55560</name>
</gene>
<dbReference type="SUPFAM" id="SSF53098">
    <property type="entry name" value="Ribonuclease H-like"/>
    <property type="match status" value="1"/>
</dbReference>
<reference evidence="2" key="1">
    <citation type="submission" date="2018-05" db="EMBL/GenBank/DDBJ databases">
        <title>Draft genome of Mucuna pruriens seed.</title>
        <authorList>
            <person name="Nnadi N.E."/>
            <person name="Vos R."/>
            <person name="Hasami M.H."/>
            <person name="Devisetty U.K."/>
            <person name="Aguiy J.C."/>
        </authorList>
    </citation>
    <scope>NUCLEOTIDE SEQUENCE [LARGE SCALE GENOMIC DNA]</scope>
    <source>
        <strain evidence="2">JCA_2017</strain>
    </source>
</reference>
<dbReference type="STRING" id="157652.A0A371EI76"/>
<feature type="region of interest" description="Disordered" evidence="1">
    <location>
        <begin position="145"/>
        <end position="164"/>
    </location>
</feature>
<dbReference type="Proteomes" id="UP000257109">
    <property type="component" value="Unassembled WGS sequence"/>
</dbReference>
<accession>A0A371EI76</accession>
<evidence type="ECO:0000313" key="3">
    <source>
        <dbReference type="Proteomes" id="UP000257109"/>
    </source>
</evidence>
<comment type="caution">
    <text evidence="2">The sequence shown here is derived from an EMBL/GenBank/DDBJ whole genome shotgun (WGS) entry which is preliminary data.</text>
</comment>
<evidence type="ECO:0008006" key="4">
    <source>
        <dbReference type="Google" id="ProtNLM"/>
    </source>
</evidence>
<dbReference type="GO" id="GO:0003676">
    <property type="term" value="F:nucleic acid binding"/>
    <property type="evidence" value="ECO:0007669"/>
    <property type="project" value="InterPro"/>
</dbReference>
<dbReference type="InterPro" id="IPR036397">
    <property type="entry name" value="RNaseH_sf"/>
</dbReference>
<organism evidence="2 3">
    <name type="scientific">Mucuna pruriens</name>
    <name type="common">Velvet bean</name>
    <name type="synonym">Dolichos pruriens</name>
    <dbReference type="NCBI Taxonomy" id="157652"/>
    <lineage>
        <taxon>Eukaryota</taxon>
        <taxon>Viridiplantae</taxon>
        <taxon>Streptophyta</taxon>
        <taxon>Embryophyta</taxon>
        <taxon>Tracheophyta</taxon>
        <taxon>Spermatophyta</taxon>
        <taxon>Magnoliopsida</taxon>
        <taxon>eudicotyledons</taxon>
        <taxon>Gunneridae</taxon>
        <taxon>Pentapetalae</taxon>
        <taxon>rosids</taxon>
        <taxon>fabids</taxon>
        <taxon>Fabales</taxon>
        <taxon>Fabaceae</taxon>
        <taxon>Papilionoideae</taxon>
        <taxon>50 kb inversion clade</taxon>
        <taxon>NPAAA clade</taxon>
        <taxon>indigoferoid/millettioid clade</taxon>
        <taxon>Phaseoleae</taxon>
        <taxon>Mucuna</taxon>
    </lineage>
</organism>
<dbReference type="PANTHER" id="PTHR35046:SF9">
    <property type="entry name" value="RNA-DIRECTED DNA POLYMERASE"/>
    <property type="match status" value="1"/>
</dbReference>
<protein>
    <recommendedName>
        <fullName evidence="4">Integrase catalytic domain-containing protein</fullName>
    </recommendedName>
</protein>
<dbReference type="Gene3D" id="3.30.420.10">
    <property type="entry name" value="Ribonuclease H-like superfamily/Ribonuclease H"/>
    <property type="match status" value="1"/>
</dbReference>
<dbReference type="PANTHER" id="PTHR35046">
    <property type="entry name" value="ZINC KNUCKLE (CCHC-TYPE) FAMILY PROTEIN"/>
    <property type="match status" value="1"/>
</dbReference>
<name>A0A371EI76_MUCPR</name>
<feature type="non-terminal residue" evidence="2">
    <location>
        <position position="1"/>
    </location>
</feature>
<keyword evidence="3" id="KW-1185">Reference proteome</keyword>
<evidence type="ECO:0000313" key="2">
    <source>
        <dbReference type="EMBL" id="RDX65755.1"/>
    </source>
</evidence>
<dbReference type="AlphaFoldDB" id="A0A371EI76"/>
<evidence type="ECO:0000256" key="1">
    <source>
        <dbReference type="SAM" id="MobiDB-lite"/>
    </source>
</evidence>
<dbReference type="OrthoDB" id="1935586at2759"/>
<feature type="compositionally biased region" description="Basic and acidic residues" evidence="1">
    <location>
        <begin position="155"/>
        <end position="164"/>
    </location>
</feature>
<dbReference type="InterPro" id="IPR012337">
    <property type="entry name" value="RNaseH-like_sf"/>
</dbReference>
<proteinExistence type="predicted"/>
<dbReference type="EMBL" id="QJKJ01013750">
    <property type="protein sequence ID" value="RDX65755.1"/>
    <property type="molecule type" value="Genomic_DNA"/>
</dbReference>